<evidence type="ECO:0000256" key="1">
    <source>
        <dbReference type="SAM" id="Coils"/>
    </source>
</evidence>
<protein>
    <submittedName>
        <fullName evidence="2">Chromosome segregation ATPase</fullName>
    </submittedName>
</protein>
<comment type="caution">
    <text evidence="2">The sequence shown here is derived from an EMBL/GenBank/DDBJ whole genome shotgun (WGS) entry which is preliminary data.</text>
</comment>
<dbReference type="RefSeq" id="WP_184585607.1">
    <property type="nucleotide sequence ID" value="NZ_JACHLI010000001.1"/>
</dbReference>
<feature type="coiled-coil region" evidence="1">
    <location>
        <begin position="284"/>
        <end position="353"/>
    </location>
</feature>
<name>A0A7W7NZL3_PSENT</name>
<dbReference type="Proteomes" id="UP000566995">
    <property type="component" value="Unassembled WGS sequence"/>
</dbReference>
<dbReference type="EMBL" id="JACHLI010000001">
    <property type="protein sequence ID" value="MBB4861337.1"/>
    <property type="molecule type" value="Genomic_DNA"/>
</dbReference>
<dbReference type="AlphaFoldDB" id="A0A7W7NZL3"/>
<gene>
    <name evidence="2" type="ORF">HNP46_000148</name>
</gene>
<evidence type="ECO:0000313" key="3">
    <source>
        <dbReference type="Proteomes" id="UP000566995"/>
    </source>
</evidence>
<accession>A0A7W7NZL3</accession>
<sequence length="468" mass="51538">MPEAAENTVIQIADHRQSASVRSEIVAAQNMLKMMSWDMQVTQVLKLCDLAPTQSILAEGATTKEGSIAASAGHKTIQALVTMPEADGGLGMDWNNFLEKASAQVAFTRYQLPSNLTYQEINNQVADCASVLGRLPETAAEFNMTVQKILKGRISEQDREHAASRAESDARVRGLMRELADETQKVVTLGTELKQVRDECTNRIQTMTHEMALRMESQESETSRKIQAVRAEQDASIANAVAAVRVELLRQVESAKGETALARAEVEALKGRIASGELVDATKLKDAEARVVSLQTVEQSLRDQIGVLNLQLDRSKMTEQELREANTHLESQLDNSRREMASMEAKVAELMEKRLNASDFVVLQERLNIAKAASEAYHAEALELRGQVAEHAHLTKEMQMKISMSAGRYKELKGQMETAIKNLKQDVERLQGDLVSETRYQAQMKVALAVMSGLSVIAAAIGAWATFG</sequence>
<dbReference type="Gene3D" id="1.10.287.1490">
    <property type="match status" value="1"/>
</dbReference>
<evidence type="ECO:0000313" key="2">
    <source>
        <dbReference type="EMBL" id="MBB4861337.1"/>
    </source>
</evidence>
<organism evidence="2 3">
    <name type="scientific">Pseudomonas nitroreducens</name>
    <dbReference type="NCBI Taxonomy" id="46680"/>
    <lineage>
        <taxon>Bacteria</taxon>
        <taxon>Pseudomonadati</taxon>
        <taxon>Pseudomonadota</taxon>
        <taxon>Gammaproteobacteria</taxon>
        <taxon>Pseudomonadales</taxon>
        <taxon>Pseudomonadaceae</taxon>
        <taxon>Pseudomonas</taxon>
    </lineage>
</organism>
<reference evidence="2 3" key="1">
    <citation type="submission" date="2020-08" db="EMBL/GenBank/DDBJ databases">
        <title>Functional genomics of gut bacteria from endangered species of beetles.</title>
        <authorList>
            <person name="Carlos-Shanley C."/>
        </authorList>
    </citation>
    <scope>NUCLEOTIDE SEQUENCE [LARGE SCALE GENOMIC DNA]</scope>
    <source>
        <strain evidence="2 3">S00179</strain>
    </source>
</reference>
<proteinExistence type="predicted"/>
<keyword evidence="1" id="KW-0175">Coiled coil</keyword>